<organism evidence="1 2">
    <name type="scientific">Lepagella muris</name>
    <dbReference type="NCBI Taxonomy" id="3032870"/>
    <lineage>
        <taxon>Bacteria</taxon>
        <taxon>Pseudomonadati</taxon>
        <taxon>Bacteroidota</taxon>
        <taxon>Bacteroidia</taxon>
        <taxon>Bacteroidales</taxon>
        <taxon>Muribaculaceae</taxon>
        <taxon>Lepagella</taxon>
    </lineage>
</organism>
<evidence type="ECO:0000313" key="2">
    <source>
        <dbReference type="Proteomes" id="UP000306319"/>
    </source>
</evidence>
<dbReference type="Proteomes" id="UP000306319">
    <property type="component" value="Unassembled WGS sequence"/>
</dbReference>
<reference evidence="1" key="1">
    <citation type="submission" date="2019-04" db="EMBL/GenBank/DDBJ databases">
        <title>Microbes associate with the intestines of laboratory mice.</title>
        <authorList>
            <person name="Navarre W."/>
            <person name="Wong E."/>
            <person name="Huang K."/>
            <person name="Tropini C."/>
            <person name="Ng K."/>
            <person name="Yu B."/>
        </authorList>
    </citation>
    <scope>NUCLEOTIDE SEQUENCE</scope>
    <source>
        <strain evidence="1">NM04_E33</strain>
    </source>
</reference>
<gene>
    <name evidence="1" type="ORF">E5331_17625</name>
</gene>
<evidence type="ECO:0000313" key="1">
    <source>
        <dbReference type="EMBL" id="TGY76660.1"/>
    </source>
</evidence>
<proteinExistence type="predicted"/>
<protein>
    <submittedName>
        <fullName evidence="1">Winged helix-turn-helix transcriptional regulator</fullName>
    </submittedName>
</protein>
<dbReference type="EMBL" id="SRYB01000037">
    <property type="protein sequence ID" value="TGY76660.1"/>
    <property type="molecule type" value="Genomic_DNA"/>
</dbReference>
<comment type="caution">
    <text evidence="1">The sequence shown here is derived from an EMBL/GenBank/DDBJ whole genome shotgun (WGS) entry which is preliminary data.</text>
</comment>
<name>A0AC61RC13_9BACT</name>
<sequence length="112" mass="12930">MNQKRATEQKTDELNQKMNQKIDELTQKTTHKSTTEQKTEQKTGSDQKTVGDQKILMLKLIKGNPFINRDELGKKFGIHHSSVQRRLESLMKDGLIRRVGPDKGGRWEVINN</sequence>
<accession>A0AC61RC13</accession>
<keyword evidence="2" id="KW-1185">Reference proteome</keyword>